<feature type="domain" description="PAC" evidence="4">
    <location>
        <begin position="223"/>
        <end position="275"/>
    </location>
</feature>
<feature type="domain" description="Methyl-accepting transducer" evidence="2">
    <location>
        <begin position="261"/>
        <end position="441"/>
    </location>
</feature>
<dbReference type="Pfam" id="PF00015">
    <property type="entry name" value="MCPsignal"/>
    <property type="match status" value="1"/>
</dbReference>
<dbReference type="NCBIfam" id="TIGR00229">
    <property type="entry name" value="sensory_box"/>
    <property type="match status" value="2"/>
</dbReference>
<dbReference type="Proteomes" id="UP001234343">
    <property type="component" value="Unassembled WGS sequence"/>
</dbReference>
<reference evidence="5 6" key="1">
    <citation type="submission" date="2023-06" db="EMBL/GenBank/DDBJ databases">
        <title>Alteromonas sp. ASW11-36 isolated from intertidal sand.</title>
        <authorList>
            <person name="Li Y."/>
        </authorList>
    </citation>
    <scope>NUCLEOTIDE SEQUENCE [LARGE SCALE GENOMIC DNA]</scope>
    <source>
        <strain evidence="5 6">ASW11-36</strain>
    </source>
</reference>
<dbReference type="PANTHER" id="PTHR24422:SF10">
    <property type="entry name" value="CHEMOTAXIS PROTEIN METHYLTRANSFERASE 2"/>
    <property type="match status" value="1"/>
</dbReference>
<dbReference type="EMBL" id="JAUCBP010000007">
    <property type="protein sequence ID" value="MDM7860518.1"/>
    <property type="molecule type" value="Genomic_DNA"/>
</dbReference>
<dbReference type="Gene3D" id="1.10.287.950">
    <property type="entry name" value="Methyl-accepting chemotaxis protein"/>
    <property type="match status" value="1"/>
</dbReference>
<feature type="domain" description="PAS" evidence="3">
    <location>
        <begin position="150"/>
        <end position="194"/>
    </location>
</feature>
<dbReference type="SMART" id="SM00086">
    <property type="entry name" value="PAC"/>
    <property type="match status" value="2"/>
</dbReference>
<evidence type="ECO:0000256" key="1">
    <source>
        <dbReference type="PROSITE-ProRule" id="PRU00284"/>
    </source>
</evidence>
<dbReference type="InterPro" id="IPR000700">
    <property type="entry name" value="PAS-assoc_C"/>
</dbReference>
<keyword evidence="6" id="KW-1185">Reference proteome</keyword>
<gene>
    <name evidence="5" type="ORF">QTP81_07910</name>
</gene>
<dbReference type="Gene3D" id="3.30.450.20">
    <property type="entry name" value="PAS domain"/>
    <property type="match status" value="2"/>
</dbReference>
<protein>
    <submittedName>
        <fullName evidence="5">PAS domain-containing methyl-accepting chemotaxis protein</fullName>
    </submittedName>
</protein>
<feature type="domain" description="PAC" evidence="4">
    <location>
        <begin position="101"/>
        <end position="153"/>
    </location>
</feature>
<accession>A0ABT7SWF1</accession>
<dbReference type="InterPro" id="IPR004089">
    <property type="entry name" value="MCPsignal_dom"/>
</dbReference>
<dbReference type="PROSITE" id="PS50113">
    <property type="entry name" value="PAC"/>
    <property type="match status" value="2"/>
</dbReference>
<dbReference type="SMART" id="SM00091">
    <property type="entry name" value="PAS"/>
    <property type="match status" value="2"/>
</dbReference>
<dbReference type="PANTHER" id="PTHR24422">
    <property type="entry name" value="CHEMOTAXIS PROTEIN METHYLTRANSFERASE"/>
    <property type="match status" value="1"/>
</dbReference>
<evidence type="ECO:0000259" key="3">
    <source>
        <dbReference type="PROSITE" id="PS50112"/>
    </source>
</evidence>
<dbReference type="RefSeq" id="WP_289364814.1">
    <property type="nucleotide sequence ID" value="NZ_JAUCBP010000007.1"/>
</dbReference>
<evidence type="ECO:0000313" key="6">
    <source>
        <dbReference type="Proteomes" id="UP001234343"/>
    </source>
</evidence>
<evidence type="ECO:0000259" key="2">
    <source>
        <dbReference type="PROSITE" id="PS50111"/>
    </source>
</evidence>
<dbReference type="SUPFAM" id="SSF58104">
    <property type="entry name" value="Methyl-accepting chemotaxis protein (MCP) signaling domain"/>
    <property type="match status" value="1"/>
</dbReference>
<keyword evidence="1" id="KW-0807">Transducer</keyword>
<dbReference type="InterPro" id="IPR001610">
    <property type="entry name" value="PAC"/>
</dbReference>
<dbReference type="InterPro" id="IPR000014">
    <property type="entry name" value="PAS"/>
</dbReference>
<comment type="caution">
    <text evidence="5">The sequence shown here is derived from an EMBL/GenBank/DDBJ whole genome shotgun (WGS) entry which is preliminary data.</text>
</comment>
<dbReference type="InterPro" id="IPR013656">
    <property type="entry name" value="PAS_4"/>
</dbReference>
<dbReference type="InterPro" id="IPR050903">
    <property type="entry name" value="Bact_Chemotaxis_MeTrfase"/>
</dbReference>
<dbReference type="Pfam" id="PF08448">
    <property type="entry name" value="PAS_4"/>
    <property type="match status" value="1"/>
</dbReference>
<organism evidence="5 6">
    <name type="scientific">Alteromonas arenosi</name>
    <dbReference type="NCBI Taxonomy" id="3055817"/>
    <lineage>
        <taxon>Bacteria</taxon>
        <taxon>Pseudomonadati</taxon>
        <taxon>Pseudomonadota</taxon>
        <taxon>Gammaproteobacteria</taxon>
        <taxon>Alteromonadales</taxon>
        <taxon>Alteromonadaceae</taxon>
        <taxon>Alteromonas/Salinimonas group</taxon>
        <taxon>Alteromonas</taxon>
    </lineage>
</organism>
<dbReference type="InterPro" id="IPR035965">
    <property type="entry name" value="PAS-like_dom_sf"/>
</dbReference>
<dbReference type="Pfam" id="PF13426">
    <property type="entry name" value="PAS_9"/>
    <property type="match status" value="1"/>
</dbReference>
<proteinExistence type="predicted"/>
<evidence type="ECO:0000313" key="5">
    <source>
        <dbReference type="EMBL" id="MDM7860518.1"/>
    </source>
</evidence>
<evidence type="ECO:0000259" key="4">
    <source>
        <dbReference type="PROSITE" id="PS50113"/>
    </source>
</evidence>
<dbReference type="CDD" id="cd00130">
    <property type="entry name" value="PAS"/>
    <property type="match status" value="2"/>
</dbReference>
<sequence>MLSLFRRSAKGDANEINISPSQFNALNHADDIVTSLKKSQAYIEFTPNGKIIDANDNFLSAMGYQLDQIMGQHHRIFCEKKYSGSKEYTEFWHRLANGDSFTGRFKRIKGNGEPIWIEASYNPIRDKSGNLVSIVKFATDVTQQELESSHSQQIFRALDNSSAVIEFELDGTIVRANQNFLDATGYQLNEIVGKHHRMFCPASISSSAEYKEFWRRLAQGEHVTGLFERVNAAGQPLFLEASYNPITDIDGKTEKVIKFAQDVTQRIQREKDATEAVYTTSVETEQISLQADQALEEMISIMRDMSLDVNTATKDVIALNAASEKINSIVDTILSIAEQTNLLALNAAIEAARAGEQGRGFAVVADEVRNLAKRTSDSIAEITHVVDNNRELSNKVAQSIEGTEDKAAKAEELIDRVSSVIGEVSKAVQHVVESVERKAEI</sequence>
<dbReference type="SUPFAM" id="SSF55785">
    <property type="entry name" value="PYP-like sensor domain (PAS domain)"/>
    <property type="match status" value="1"/>
</dbReference>
<dbReference type="PROSITE" id="PS50111">
    <property type="entry name" value="CHEMOTAXIS_TRANSDUC_2"/>
    <property type="match status" value="1"/>
</dbReference>
<name>A0ABT7SWF1_9ALTE</name>
<dbReference type="SMART" id="SM00283">
    <property type="entry name" value="MA"/>
    <property type="match status" value="1"/>
</dbReference>
<dbReference type="PROSITE" id="PS50112">
    <property type="entry name" value="PAS"/>
    <property type="match status" value="1"/>
</dbReference>